<protein>
    <submittedName>
        <fullName evidence="1">Uncharacterized protein</fullName>
    </submittedName>
</protein>
<reference evidence="2" key="1">
    <citation type="submission" date="2016-11" db="EMBL/GenBank/DDBJ databases">
        <authorList>
            <person name="Varghese N."/>
            <person name="Submissions S."/>
        </authorList>
    </citation>
    <scope>NUCLEOTIDE SEQUENCE [LARGE SCALE GENOMIC DNA]</scope>
    <source>
        <strain evidence="2">ACAM 48</strain>
    </source>
</reference>
<dbReference type="EMBL" id="LT670848">
    <property type="protein sequence ID" value="SHM57476.1"/>
    <property type="molecule type" value="Genomic_DNA"/>
</dbReference>
<proteinExistence type="predicted"/>
<name>A0A1M7JWR9_9FLAO</name>
<organism evidence="1 2">
    <name type="scientific">Salegentibacter salegens</name>
    <dbReference type="NCBI Taxonomy" id="143223"/>
    <lineage>
        <taxon>Bacteria</taxon>
        <taxon>Pseudomonadati</taxon>
        <taxon>Bacteroidota</taxon>
        <taxon>Flavobacteriia</taxon>
        <taxon>Flavobacteriales</taxon>
        <taxon>Flavobacteriaceae</taxon>
        <taxon>Salegentibacter</taxon>
    </lineage>
</organism>
<dbReference type="RefSeq" id="WP_079734374.1">
    <property type="nucleotide sequence ID" value="NZ_LT670848.1"/>
</dbReference>
<dbReference type="STRING" id="143223.SAMN05878281_1147"/>
<dbReference type="Proteomes" id="UP000190235">
    <property type="component" value="Chromosome I"/>
</dbReference>
<accession>A0A1M7JWR9</accession>
<keyword evidence="2" id="KW-1185">Reference proteome</keyword>
<gene>
    <name evidence="1" type="ORF">SAMN05878281_1147</name>
</gene>
<dbReference type="AlphaFoldDB" id="A0A1M7JWR9"/>
<evidence type="ECO:0000313" key="2">
    <source>
        <dbReference type="Proteomes" id="UP000190235"/>
    </source>
</evidence>
<sequence>MNSVLKRKIINIVERSENTFFLEQVYSILDRNTLSEGELLEQLSVEEKEKTYQSLKDSEDSSNLIDHDLAMDEIRKNLGWN</sequence>
<evidence type="ECO:0000313" key="1">
    <source>
        <dbReference type="EMBL" id="SHM57476.1"/>
    </source>
</evidence>